<dbReference type="PANTHER" id="PTHR11070">
    <property type="entry name" value="UVRD / RECB / PCRA DNA HELICASE FAMILY MEMBER"/>
    <property type="match status" value="1"/>
</dbReference>
<evidence type="ECO:0000256" key="4">
    <source>
        <dbReference type="ARBA" id="ARBA00022801"/>
    </source>
</evidence>
<gene>
    <name evidence="12" type="ORF">BA20089_01365</name>
</gene>
<feature type="compositionally biased region" description="Polar residues" evidence="10">
    <location>
        <begin position="1082"/>
        <end position="1094"/>
    </location>
</feature>
<organism evidence="12 13">
    <name type="scientific">Bifidobacterium asteroides DSM 20089</name>
    <dbReference type="NCBI Taxonomy" id="1437594"/>
    <lineage>
        <taxon>Bacteria</taxon>
        <taxon>Bacillati</taxon>
        <taxon>Actinomycetota</taxon>
        <taxon>Actinomycetes</taxon>
        <taxon>Bifidobacteriales</taxon>
        <taxon>Bifidobacteriaceae</taxon>
        <taxon>Bifidobacterium</taxon>
    </lineage>
</organism>
<protein>
    <recommendedName>
        <fullName evidence="11">UvrD-like helicase ATP-binding domain-containing protein</fullName>
    </recommendedName>
</protein>
<feature type="compositionally biased region" description="Basic and acidic residues" evidence="10">
    <location>
        <begin position="1096"/>
        <end position="1113"/>
    </location>
</feature>
<evidence type="ECO:0000256" key="10">
    <source>
        <dbReference type="SAM" id="MobiDB-lite"/>
    </source>
</evidence>
<dbReference type="PROSITE" id="PS51198">
    <property type="entry name" value="UVRD_HELICASE_ATP_BIND"/>
    <property type="match status" value="1"/>
</dbReference>
<keyword evidence="2 9" id="KW-0547">Nucleotide-binding</keyword>
<evidence type="ECO:0000313" key="13">
    <source>
        <dbReference type="Proteomes" id="UP000224056"/>
    </source>
</evidence>
<evidence type="ECO:0000259" key="11">
    <source>
        <dbReference type="PROSITE" id="PS51198"/>
    </source>
</evidence>
<sequence length="1527" mass="166967">MSKQPPVDSQEAMEPVLALIGDRLQNAEGRPTRALVVAGPPRSGKTRLATRALLAGMERFGDGASMAVSGRTAADQVSRQVILRRGRSDRTRPVGTLQALAFRLLTRSRLAQGGHDPLLPRLLNGAEEDALLRQVMTVHLQHVQAGDDCAVCRLLERYFRNGAGWSSVLVGDGQGRVVGVADRFIAQLRDMFARMTELGLDKGDRDQLLDALAVQPMDPDRRDRLGLQWRLAFALEDEYRQSITKSYPDEFRLDPSMLMVEASRSLDGLADEDLPDLLVVDDWQDITLAGMDLLQGLNRAGCRLLLVGNPDQSVQSFRGSYPEFLVNRLTALSKPVPDAAAPLLAPDFACLGAAEVTLKPRRMVVPEAPTEHIEDGQGPDTAVPGSYADLLAARVSLGIAGIEENDTPLPDRPGKLPAWPGAGPVAPLTAGDSLIRDGSVQTRLFHTPDQEDDDLVWQIKHEFLAEERDWNDMAVIAHDNMTLRALGRKLRVQGVPVRFSSVTRPLSQEPAIQGLFALVELAQSVMDSDNAGSDPDDSVQVAAWIRSRLRTLMASPLFRVPATAARAERPVRMERLESIMETMAALAPLSGRQGSEPDSSCSLDDLPLLGQAWQTWVEDLAERRAKRDRSSGISVDDSLLTRHDSSKPGDGSDSFFTASAPDQPVDLGDRDAQRPAILSVQALETLLVLDPDGRSSGIILEAMTAIAGGRWEDPDVQVLDKALQVLRLTATRISALEDHQPQYVLWEAWRSLNLADDWQQKALMATQEGEEVNDRLDALMRLFQYAAGSRRFPTVEAFMDQVRTMQIEADSLARIGPIEHAVTLTTPAGAAALATDWPLVWLPAVQDGVWPNLIPRDTMFGAEELADLVLHDRIGDPLADTLSHDPALRSILYAEKKGFLEALTRARTQVRISAVWNDDLVPSDFLYGYLPERYPRTADMSQAAFSTVGAGSGGSERYGGLEVSARGLTAAARSILGVQALLPQDQVDRDRVDDAVQTLRLLADQGQDSADPRHWPFLYDQEGVDEPALDQHVPDEQSAVEPAADQHAPDDVVSREQVAGSRAVTAAGGVASITGRGRAPRSSHTSARQATQAGRPQDRDQRHDHRHGQRSDRQVVLLSPSAVDAIWNCPLEWALGDQFSGPSPSRVPTEFGSLIHKVASEGTAQGLDRPGKGDPDARQQQVRDALLDIYKEMAPQEQRVRDPDELYDERGRSSRVESILDNLASYFVRSSDSEYGLEGRNPVPVGDLLGVQSERSFDVSLSVEDLVPLWRATFPDRPLDTDGLFALMSGLVDGFPAALDARTTVRLTGRIDRLEVRSLPEGIRLRLVDYKTGRVPYTQGQLFNDLQLVCYQLGLAFPPTSGSSPEVGAAWSLPQAPDLERTEGMKLSQSLLLQLQAPPKDAHTGLRREEMAYQPPLFERNRLVTIAQPRTGMPAPLKSKAEPADLPDQVPPGVDADLWSMVQAARVSSQAVWGLTMIARVFFAAGVKLAAGRDDAVFDPARCHRAGSGQECQAWQLVAPNLLEDQE</sequence>
<keyword evidence="5 9" id="KW-0347">Helicase</keyword>
<dbReference type="Pfam" id="PF12705">
    <property type="entry name" value="PDDEXK_1"/>
    <property type="match status" value="1"/>
</dbReference>
<dbReference type="EMBL" id="CP017696">
    <property type="protein sequence ID" value="ATO40967.1"/>
    <property type="molecule type" value="Genomic_DNA"/>
</dbReference>
<evidence type="ECO:0000256" key="5">
    <source>
        <dbReference type="ARBA" id="ARBA00022806"/>
    </source>
</evidence>
<feature type="domain" description="UvrD-like helicase ATP-binding" evidence="11">
    <location>
        <begin position="18"/>
        <end position="351"/>
    </location>
</feature>
<dbReference type="InterPro" id="IPR038726">
    <property type="entry name" value="PDDEXK_AddAB-type"/>
</dbReference>
<proteinExistence type="predicted"/>
<evidence type="ECO:0000256" key="6">
    <source>
        <dbReference type="ARBA" id="ARBA00022839"/>
    </source>
</evidence>
<keyword evidence="8" id="KW-0234">DNA repair</keyword>
<keyword evidence="6" id="KW-0269">Exonuclease</keyword>
<dbReference type="GO" id="GO:0004527">
    <property type="term" value="F:exonuclease activity"/>
    <property type="evidence" value="ECO:0007669"/>
    <property type="project" value="UniProtKB-KW"/>
</dbReference>
<reference evidence="12 13" key="1">
    <citation type="submission" date="2016-10" db="EMBL/GenBank/DDBJ databases">
        <title>The whole genome sequencing and assembly of B. asteroides DSM 20089 strain.</title>
        <authorList>
            <person name="Lee Y.-J."/>
            <person name="Park M.-K."/>
            <person name="Yi H."/>
            <person name="Bahn Y.-S."/>
            <person name="Kim J.F."/>
            <person name="Lee D.-W."/>
        </authorList>
    </citation>
    <scope>NUCLEOTIDE SEQUENCE [LARGE SCALE GENOMIC DNA]</scope>
    <source>
        <strain evidence="12 13">DSM 20089</strain>
    </source>
</reference>
<keyword evidence="7 9" id="KW-0067">ATP-binding</keyword>
<accession>A0AAD0A912</accession>
<evidence type="ECO:0000256" key="1">
    <source>
        <dbReference type="ARBA" id="ARBA00022722"/>
    </source>
</evidence>
<keyword evidence="4 9" id="KW-0378">Hydrolase</keyword>
<name>A0AAD0A912_9BIFI</name>
<dbReference type="GO" id="GO:0003678">
    <property type="term" value="F:DNA helicase activity"/>
    <property type="evidence" value="ECO:0007669"/>
    <property type="project" value="InterPro"/>
</dbReference>
<feature type="binding site" evidence="9">
    <location>
        <begin position="39"/>
        <end position="46"/>
    </location>
    <ligand>
        <name>ATP</name>
        <dbReference type="ChEBI" id="CHEBI:30616"/>
    </ligand>
</feature>
<dbReference type="GO" id="GO:0005524">
    <property type="term" value="F:ATP binding"/>
    <property type="evidence" value="ECO:0007669"/>
    <property type="project" value="UniProtKB-UniRule"/>
</dbReference>
<evidence type="ECO:0000256" key="7">
    <source>
        <dbReference type="ARBA" id="ARBA00022840"/>
    </source>
</evidence>
<evidence type="ECO:0000313" key="12">
    <source>
        <dbReference type="EMBL" id="ATO40967.1"/>
    </source>
</evidence>
<dbReference type="GO" id="GO:0006281">
    <property type="term" value="P:DNA repair"/>
    <property type="evidence" value="ECO:0007669"/>
    <property type="project" value="UniProtKB-KW"/>
</dbReference>
<dbReference type="InterPro" id="IPR014016">
    <property type="entry name" value="UvrD-like_ATP-bd"/>
</dbReference>
<dbReference type="GO" id="GO:0003677">
    <property type="term" value="F:DNA binding"/>
    <property type="evidence" value="ECO:0007669"/>
    <property type="project" value="InterPro"/>
</dbReference>
<dbReference type="Pfam" id="PF00580">
    <property type="entry name" value="UvrD-helicase"/>
    <property type="match status" value="1"/>
</dbReference>
<evidence type="ECO:0000256" key="9">
    <source>
        <dbReference type="PROSITE-ProRule" id="PRU00560"/>
    </source>
</evidence>
<feature type="region of interest" description="Disordered" evidence="10">
    <location>
        <begin position="1036"/>
        <end position="1116"/>
    </location>
</feature>
<dbReference type="Gene3D" id="1.10.486.10">
    <property type="entry name" value="PCRA, domain 4"/>
    <property type="match status" value="1"/>
</dbReference>
<evidence type="ECO:0000256" key="3">
    <source>
        <dbReference type="ARBA" id="ARBA00022763"/>
    </source>
</evidence>
<evidence type="ECO:0000256" key="2">
    <source>
        <dbReference type="ARBA" id="ARBA00022741"/>
    </source>
</evidence>
<dbReference type="SUPFAM" id="SSF52540">
    <property type="entry name" value="P-loop containing nucleoside triphosphate hydrolases"/>
    <property type="match status" value="1"/>
</dbReference>
<evidence type="ECO:0000256" key="8">
    <source>
        <dbReference type="ARBA" id="ARBA00023204"/>
    </source>
</evidence>
<dbReference type="Gene3D" id="3.40.50.300">
    <property type="entry name" value="P-loop containing nucleotide triphosphate hydrolases"/>
    <property type="match status" value="2"/>
</dbReference>
<dbReference type="InterPro" id="IPR000212">
    <property type="entry name" value="DNA_helicase_UvrD/REP"/>
</dbReference>
<keyword evidence="1" id="KW-0540">Nuclease</keyword>
<feature type="region of interest" description="Disordered" evidence="10">
    <location>
        <begin position="632"/>
        <end position="669"/>
    </location>
</feature>
<dbReference type="InterPro" id="IPR027417">
    <property type="entry name" value="P-loop_NTPase"/>
</dbReference>
<dbReference type="Proteomes" id="UP000224056">
    <property type="component" value="Chromosome"/>
</dbReference>
<keyword evidence="3" id="KW-0227">DNA damage</keyword>